<evidence type="ECO:0000313" key="2">
    <source>
        <dbReference type="EMBL" id="KAF7529611.1"/>
    </source>
</evidence>
<name>A0A9P5GRP7_PENCR</name>
<protein>
    <submittedName>
        <fullName evidence="2">Uncharacterized protein</fullName>
    </submittedName>
</protein>
<proteinExistence type="predicted"/>
<dbReference type="AlphaFoldDB" id="A0A9P5GRP7"/>
<organism evidence="2 3">
    <name type="scientific">Penicillium crustosum</name>
    <name type="common">Blue mold fungus</name>
    <dbReference type="NCBI Taxonomy" id="36656"/>
    <lineage>
        <taxon>Eukaryota</taxon>
        <taxon>Fungi</taxon>
        <taxon>Dikarya</taxon>
        <taxon>Ascomycota</taxon>
        <taxon>Pezizomycotina</taxon>
        <taxon>Eurotiomycetes</taxon>
        <taxon>Eurotiomycetidae</taxon>
        <taxon>Eurotiales</taxon>
        <taxon>Aspergillaceae</taxon>
        <taxon>Penicillium</taxon>
    </lineage>
</organism>
<keyword evidence="3" id="KW-1185">Reference proteome</keyword>
<dbReference type="EMBL" id="JAAOZQ010000005">
    <property type="protein sequence ID" value="KAF7529611.1"/>
    <property type="molecule type" value="Genomic_DNA"/>
</dbReference>
<feature type="compositionally biased region" description="Polar residues" evidence="1">
    <location>
        <begin position="1"/>
        <end position="10"/>
    </location>
</feature>
<feature type="region of interest" description="Disordered" evidence="1">
    <location>
        <begin position="1"/>
        <end position="20"/>
    </location>
</feature>
<gene>
    <name evidence="2" type="ORF">PCG10_007169</name>
</gene>
<comment type="caution">
    <text evidence="2">The sequence shown here is derived from an EMBL/GenBank/DDBJ whole genome shotgun (WGS) entry which is preliminary data.</text>
</comment>
<reference evidence="2" key="1">
    <citation type="submission" date="2020-02" db="EMBL/GenBank/DDBJ databases">
        <authorList>
            <person name="Lichtner F.J."/>
        </authorList>
    </citation>
    <scope>NUCLEOTIDE SEQUENCE</scope>
    <source>
        <strain evidence="2">G10</strain>
    </source>
</reference>
<evidence type="ECO:0000313" key="3">
    <source>
        <dbReference type="Proteomes" id="UP000701341"/>
    </source>
</evidence>
<evidence type="ECO:0000256" key="1">
    <source>
        <dbReference type="SAM" id="MobiDB-lite"/>
    </source>
</evidence>
<dbReference type="Proteomes" id="UP000701341">
    <property type="component" value="Unassembled WGS sequence"/>
</dbReference>
<sequence>MATDSQPSKMHSSKEPLSYEKTTQVSKAAIIARFISQLESARNDKSVLSILSGNELGIDDKCKAMEDVGQIPAITEEKEAILLENALRLQGSHRLAQSVCYYYNARHTSKDRVWCKALIEADIEIRWIVQRMIWVHQQIQMKRPMIFEQHLKKLNQEYWRAHRKLWIAEDAKIVRDKEVAVDGHADVAKDHGRLMGFEQKGCKTEVTALQRAHVV</sequence>
<accession>A0A9P5GRP7</accession>